<feature type="domain" description="Spermatogenesis-associated protein 20-like TRX" evidence="1">
    <location>
        <begin position="19"/>
        <end position="179"/>
    </location>
</feature>
<evidence type="ECO:0000259" key="1">
    <source>
        <dbReference type="Pfam" id="PF03190"/>
    </source>
</evidence>
<dbReference type="AlphaFoldDB" id="A0A1W1WYW2"/>
<dbReference type="InterPro" id="IPR008928">
    <property type="entry name" value="6-hairpin_glycosidase_sf"/>
</dbReference>
<reference evidence="2 3" key="1">
    <citation type="submission" date="2017-04" db="EMBL/GenBank/DDBJ databases">
        <authorList>
            <person name="Afonso C.L."/>
            <person name="Miller P.J."/>
            <person name="Scott M.A."/>
            <person name="Spackman E."/>
            <person name="Goraichik I."/>
            <person name="Dimitrov K.M."/>
            <person name="Suarez D.L."/>
            <person name="Swayne D.E."/>
        </authorList>
    </citation>
    <scope>NUCLEOTIDE SEQUENCE [LARGE SCALE GENOMIC DNA]</scope>
    <source>
        <strain evidence="2 3">DSM 12555</strain>
    </source>
</reference>
<dbReference type="Pfam" id="PF03190">
    <property type="entry name" value="Thioredox_DsbH"/>
    <property type="match status" value="1"/>
</dbReference>
<dbReference type="Gene3D" id="1.50.10.10">
    <property type="match status" value="1"/>
</dbReference>
<name>A0A1W1WYW2_9CLOT</name>
<gene>
    <name evidence="2" type="ORF">SAMN02745134_00166</name>
</gene>
<dbReference type="Proteomes" id="UP000192468">
    <property type="component" value="Unassembled WGS sequence"/>
</dbReference>
<dbReference type="RefSeq" id="WP_084113381.1">
    <property type="nucleotide sequence ID" value="NZ_FWXH01000002.1"/>
</dbReference>
<dbReference type="STRING" id="1121291.SAMN02745134_00166"/>
<keyword evidence="3" id="KW-1185">Reference proteome</keyword>
<dbReference type="SUPFAM" id="SSF48208">
    <property type="entry name" value="Six-hairpin glycosidases"/>
    <property type="match status" value="1"/>
</dbReference>
<organism evidence="2 3">
    <name type="scientific">Clostridium acidisoli DSM 12555</name>
    <dbReference type="NCBI Taxonomy" id="1121291"/>
    <lineage>
        <taxon>Bacteria</taxon>
        <taxon>Bacillati</taxon>
        <taxon>Bacillota</taxon>
        <taxon>Clostridia</taxon>
        <taxon>Eubacteriales</taxon>
        <taxon>Clostridiaceae</taxon>
        <taxon>Clostridium</taxon>
    </lineage>
</organism>
<dbReference type="PANTHER" id="PTHR42899:SF1">
    <property type="entry name" value="SPERMATOGENESIS-ASSOCIATED PROTEIN 20"/>
    <property type="match status" value="1"/>
</dbReference>
<proteinExistence type="predicted"/>
<protein>
    <recommendedName>
        <fullName evidence="1">Spermatogenesis-associated protein 20-like TRX domain-containing protein</fullName>
    </recommendedName>
</protein>
<dbReference type="SUPFAM" id="SSF52833">
    <property type="entry name" value="Thioredoxin-like"/>
    <property type="match status" value="1"/>
</dbReference>
<accession>A0A1W1WYW2</accession>
<dbReference type="PANTHER" id="PTHR42899">
    <property type="entry name" value="SPERMATOGENESIS-ASSOCIATED PROTEIN 20"/>
    <property type="match status" value="1"/>
</dbReference>
<dbReference type="CDD" id="cd02955">
    <property type="entry name" value="SSP411"/>
    <property type="match status" value="1"/>
</dbReference>
<dbReference type="InterPro" id="IPR036249">
    <property type="entry name" value="Thioredoxin-like_sf"/>
</dbReference>
<dbReference type="InterPro" id="IPR012341">
    <property type="entry name" value="6hp_glycosidase-like_sf"/>
</dbReference>
<dbReference type="OrthoDB" id="9762614at2"/>
<evidence type="ECO:0000313" key="2">
    <source>
        <dbReference type="EMBL" id="SMC16824.1"/>
    </source>
</evidence>
<dbReference type="InterPro" id="IPR004879">
    <property type="entry name" value="Ssp411-like_TRX"/>
</dbReference>
<evidence type="ECO:0000313" key="3">
    <source>
        <dbReference type="Proteomes" id="UP000192468"/>
    </source>
</evidence>
<sequence>MNTIEHVTNKDQGTTRIPNKLMDEKSPYLLQHAYNPVKWYPWGDEAFTKAKAENKPIFLSIGYSTCHWCHVMAHESFEDEDVAKLMNDNFIAIKVDREERPDVDSVYMTICQALNGQGGWPLTILMTPNQKPFFAGTYFPKQSKYNTPGIIEILNSAARQWKDNRENLISSSESILSELDRCFDAEADKVVLTSNTLVNGYNQLLSIFDKTYGGFGTAPKFPVPHKLMFLLRYYNYNKNSKALEMAEKTLDSMYRGGIFDHIGFGFSRYSTDDKWLVPHFEKMLYDNALLTIAYLEGYEVTRNLLYKDIAVKTLEYIFRELTSETGGFYCAEDADSEGEEGKYYVFNSTELIKVLDEKNAIYFNEYFDITPEGNFEGKSIPNLIKNDEFNKINSKINVLNKDVIKYRSNRMKLHKDDKILTSWNGLIIGALGKAYKVLRNEKYLNYGKKALNFIFNNLISEDGRLLARYRDGEAKLKAYLDDYSFLCFGLIELYESSFDVEFLKKALELNKDMINLFWDNENHGFFLYGKDGEKLIARPKEVFDGAIPSGNSVAAYNLTKLARITGDSKLEEMAEKQLDFISGHILSEESNHSFFLVAASFALNESKELVCLIKDKSDENQIKDWLSENQTFNLTTIIKNDENKEQVEKIIPFIKNYHYINDKSTYYLCKGKSCLAPVNDINELKTLL</sequence>
<dbReference type="PIRSF" id="PIRSF006402">
    <property type="entry name" value="UCP006402_thioredoxin"/>
    <property type="match status" value="1"/>
</dbReference>
<dbReference type="GO" id="GO:0005975">
    <property type="term" value="P:carbohydrate metabolic process"/>
    <property type="evidence" value="ECO:0007669"/>
    <property type="project" value="InterPro"/>
</dbReference>
<dbReference type="InterPro" id="IPR024705">
    <property type="entry name" value="Ssp411"/>
</dbReference>
<dbReference type="Gene3D" id="1.50.10.20">
    <property type="match status" value="1"/>
</dbReference>
<dbReference type="Gene3D" id="3.40.30.10">
    <property type="entry name" value="Glutaredoxin"/>
    <property type="match status" value="1"/>
</dbReference>
<dbReference type="EMBL" id="FWXH01000002">
    <property type="protein sequence ID" value="SMC16824.1"/>
    <property type="molecule type" value="Genomic_DNA"/>
</dbReference>